<accession>A0ABW0RCM9</accession>
<keyword evidence="3" id="KW-1185">Reference proteome</keyword>
<keyword evidence="1" id="KW-1133">Transmembrane helix</keyword>
<proteinExistence type="predicted"/>
<gene>
    <name evidence="2" type="ORF">ACFPOH_04650</name>
</gene>
<dbReference type="Pfam" id="PF10966">
    <property type="entry name" value="DUF2768"/>
    <property type="match status" value="1"/>
</dbReference>
<dbReference type="InterPro" id="IPR020076">
    <property type="entry name" value="DUF2768"/>
</dbReference>
<evidence type="ECO:0000313" key="3">
    <source>
        <dbReference type="Proteomes" id="UP001595978"/>
    </source>
</evidence>
<sequence>MNNPLFLMDVNELVLGAARGPLANMHPMDVMWVSFYSILAMIISILMLSAARKWVKNEMLSFFIRIIAFIIFLIGTLLMVLVIFTWPS</sequence>
<name>A0ABW0RCM9_9BACL</name>
<feature type="transmembrane region" description="Helical" evidence="1">
    <location>
        <begin position="62"/>
        <end position="86"/>
    </location>
</feature>
<dbReference type="EMBL" id="JBHSNQ010000048">
    <property type="protein sequence ID" value="MFC5541065.1"/>
    <property type="molecule type" value="Genomic_DNA"/>
</dbReference>
<feature type="transmembrane region" description="Helical" evidence="1">
    <location>
        <begin position="30"/>
        <end position="50"/>
    </location>
</feature>
<reference evidence="3" key="1">
    <citation type="journal article" date="2019" name="Int. J. Syst. Evol. Microbiol.">
        <title>The Global Catalogue of Microorganisms (GCM) 10K type strain sequencing project: providing services to taxonomists for standard genome sequencing and annotation.</title>
        <authorList>
            <consortium name="The Broad Institute Genomics Platform"/>
            <consortium name="The Broad Institute Genome Sequencing Center for Infectious Disease"/>
            <person name="Wu L."/>
            <person name="Ma J."/>
        </authorList>
    </citation>
    <scope>NUCLEOTIDE SEQUENCE [LARGE SCALE GENOMIC DNA]</scope>
    <source>
        <strain evidence="3">CCUG 56331</strain>
    </source>
</reference>
<dbReference type="Proteomes" id="UP001595978">
    <property type="component" value="Unassembled WGS sequence"/>
</dbReference>
<dbReference type="RefSeq" id="WP_342469689.1">
    <property type="nucleotide sequence ID" value="NZ_JBHSNQ010000048.1"/>
</dbReference>
<organism evidence="2 3">
    <name type="scientific">Ureibacillus suwonensis</name>
    <dbReference type="NCBI Taxonomy" id="313007"/>
    <lineage>
        <taxon>Bacteria</taxon>
        <taxon>Bacillati</taxon>
        <taxon>Bacillota</taxon>
        <taxon>Bacilli</taxon>
        <taxon>Bacillales</taxon>
        <taxon>Caryophanaceae</taxon>
        <taxon>Ureibacillus</taxon>
    </lineage>
</organism>
<keyword evidence="1" id="KW-0472">Membrane</keyword>
<keyword evidence="1" id="KW-0812">Transmembrane</keyword>
<comment type="caution">
    <text evidence="2">The sequence shown here is derived from an EMBL/GenBank/DDBJ whole genome shotgun (WGS) entry which is preliminary data.</text>
</comment>
<evidence type="ECO:0000256" key="1">
    <source>
        <dbReference type="SAM" id="Phobius"/>
    </source>
</evidence>
<protein>
    <submittedName>
        <fullName evidence="2">DUF2768 domain-containing protein</fullName>
    </submittedName>
</protein>
<evidence type="ECO:0000313" key="2">
    <source>
        <dbReference type="EMBL" id="MFC5541065.1"/>
    </source>
</evidence>